<keyword evidence="2" id="KW-1185">Reference proteome</keyword>
<dbReference type="Proteomes" id="UP001153714">
    <property type="component" value="Chromosome 1"/>
</dbReference>
<reference evidence="1" key="1">
    <citation type="submission" date="2021-12" db="EMBL/GenBank/DDBJ databases">
        <authorList>
            <person name="King R."/>
        </authorList>
    </citation>
    <scope>NUCLEOTIDE SEQUENCE</scope>
</reference>
<dbReference type="OrthoDB" id="6753017at2759"/>
<name>A0A9N9MZP4_9NEOP</name>
<reference evidence="1" key="2">
    <citation type="submission" date="2022-10" db="EMBL/GenBank/DDBJ databases">
        <authorList>
            <consortium name="ENA_rothamsted_submissions"/>
            <consortium name="culmorum"/>
            <person name="King R."/>
        </authorList>
    </citation>
    <scope>NUCLEOTIDE SEQUENCE</scope>
</reference>
<sequence>MFYQKLGTKIKKSTPAEERLRIVEAAAAIIREDIRSSVVETKTYPPPNKMLDDINEEIPKTLSHFLEEIILKNRKGEVDHLKTKCTSISHAIMSSIRERSFSSQLLLGLSVFLHRRYGSKKLLDVLSNLGFAASYSNTLQYEVSAVYHPQPRILSSESGAFVQYVGDNADINVSTLDGNNTLHVMGMIKIVTPKDAVIYDDRIKKCTTKPSAKELATISHISLLAYEKPVVPGYSKIQVQNVHDDQVLIEKNIDAVDFLWLYGKWKNFSPLPGWNGYLEQLTENNKNFSTSQVIFLPFIDHPASNLDTIYTTLHCAINIAKSHQQKACIITFDQPLYSKAREMVAASDTNSDLSKTVVKLGGFHMLMSFLGCIGYVMDGSGLKEALSTIYATNSVDKMLNGHAYARSMIKLEETMDEQTFENFKNGFFTVKRTEKFNSGTWPDMVIEQSLMKSMKTEGGVSRGRSTQKSVLCKWVYGMYATNTICEEIERFCKISFDSVDQHVDARDSRIKRDNTDVNELVDWFTLHNPFPNTNQLVSLASGIVGNDQINCHRALEIGLQSMVKITGLNFNEIKLKRVDKVLPLSAVNKSVKINDCKVSVDPLLLFQRITVSKKFESNLQEYLQYELSPYPTSLFDSNGMRKTTKATLYDNMVPVDIDLDENNVTYVVDGGFLLHRVVWSKDDTFSIILDKYIKYLQTHYGSKIVVVFDGYSDYSKNIKAMEQQRRTAALSKSYEVCFDETMIVPISQAKFLSNKSNKKKL</sequence>
<dbReference type="PANTHER" id="PTHR46704:SF9">
    <property type="entry name" value="BHLH DOMAIN-CONTAINING PROTEIN"/>
    <property type="match status" value="1"/>
</dbReference>
<dbReference type="PANTHER" id="PTHR46704">
    <property type="entry name" value="CXC DOMAIN-CONTAINING PROTEIN-RELATED"/>
    <property type="match status" value="1"/>
</dbReference>
<evidence type="ECO:0000313" key="2">
    <source>
        <dbReference type="Proteomes" id="UP001153714"/>
    </source>
</evidence>
<gene>
    <name evidence="1" type="ORF">DIATSA_LOCUS492</name>
</gene>
<accession>A0A9N9MZP4</accession>
<organism evidence="1 2">
    <name type="scientific">Diatraea saccharalis</name>
    <name type="common">sugarcane borer</name>
    <dbReference type="NCBI Taxonomy" id="40085"/>
    <lineage>
        <taxon>Eukaryota</taxon>
        <taxon>Metazoa</taxon>
        <taxon>Ecdysozoa</taxon>
        <taxon>Arthropoda</taxon>
        <taxon>Hexapoda</taxon>
        <taxon>Insecta</taxon>
        <taxon>Pterygota</taxon>
        <taxon>Neoptera</taxon>
        <taxon>Endopterygota</taxon>
        <taxon>Lepidoptera</taxon>
        <taxon>Glossata</taxon>
        <taxon>Ditrysia</taxon>
        <taxon>Pyraloidea</taxon>
        <taxon>Crambidae</taxon>
        <taxon>Crambinae</taxon>
        <taxon>Diatraea</taxon>
    </lineage>
</organism>
<proteinExistence type="predicted"/>
<evidence type="ECO:0000313" key="1">
    <source>
        <dbReference type="EMBL" id="CAG9782212.1"/>
    </source>
</evidence>
<dbReference type="EMBL" id="OU893332">
    <property type="protein sequence ID" value="CAG9782212.1"/>
    <property type="molecule type" value="Genomic_DNA"/>
</dbReference>
<dbReference type="AlphaFoldDB" id="A0A9N9MZP4"/>
<protein>
    <submittedName>
        <fullName evidence="1">Uncharacterized protein</fullName>
    </submittedName>
</protein>